<feature type="compositionally biased region" description="Acidic residues" evidence="5">
    <location>
        <begin position="121"/>
        <end position="130"/>
    </location>
</feature>
<keyword evidence="2" id="KW-0067">ATP-binding</keyword>
<feature type="domain" description="AAA+ ATPase" evidence="6">
    <location>
        <begin position="202"/>
        <end position="346"/>
    </location>
</feature>
<dbReference type="SUPFAM" id="SSF52540">
    <property type="entry name" value="P-loop containing nucleoside triphosphate hydrolases"/>
    <property type="match status" value="2"/>
</dbReference>
<dbReference type="Proteomes" id="UP000070080">
    <property type="component" value="Unassembled WGS sequence"/>
</dbReference>
<evidence type="ECO:0000313" key="9">
    <source>
        <dbReference type="Proteomes" id="UP000070080"/>
    </source>
</evidence>
<dbReference type="GO" id="GO:0016887">
    <property type="term" value="F:ATP hydrolysis activity"/>
    <property type="evidence" value="ECO:0007669"/>
    <property type="project" value="InterPro"/>
</dbReference>
<dbReference type="SMART" id="SM01086">
    <property type="entry name" value="ClpB_D2-small"/>
    <property type="match status" value="1"/>
</dbReference>
<dbReference type="InterPro" id="IPR003593">
    <property type="entry name" value="AAA+_ATPase"/>
</dbReference>
<dbReference type="InterPro" id="IPR001270">
    <property type="entry name" value="ClpA/B"/>
</dbReference>
<sequence>MNPLNGLGKIEACDNCHEYVAVMHIFKGNKNMKLCISCAYKLGLAQENSDIAKAFAAMGITQENADMFNTRIEDVQDMFPDGDISSAVQETFGTTNGAEIQNMLGELQKNLLNKADKDEQTADDAYDETSDGMNESNSLFANFPLFKQDKKPKGENKDKSNLKFLSKYALNLNEQARQGKIDAMIGRKEELSRLIQILNRRNKNNPVLLGEPGVGKTALAEGLATAIVNGEVPGKLADFEVYLLDMTALVAGTQFRGQFENRLKGVVDEVKRLGNVILVIDELHNIMGAGNSEGAMNAANILKPALARGEIRIIGSTTLAEYRKSIEKDTALERRFQPIIVNEPNREDTLAMLYSKRAYLEDYHYVTYSDEILTATFDLADRYITNRFFPDKAIDILDEAGSQANLNNKDLNIYQKVFKACIELKKQISQTEELVDKARESGKVNITEQADSKQGKSAELDINKLYATLAQLKAELAQQEEVKTAAEQKMTRTKIKFSDIAAVIEKWTHIPVKEISQSESERLLALKERLSSKVIGQPEAINALAQAIKRKRLGLGKPGKPSSFIFVGPTGVGKTELVKTLAEAMFGRKDAYIRLDMSEYMESHTVSKLIGSPPGYVGYEDAGQLTEKVRRNPYSVILLDEIEKAHQDVFNILLQILDDGRLTDSQGRLVNFSNTIIVMTSNAGTSLKQASIGFTPDAYTSMEQKVQEALRQVFKPEFLNRVDEIIVFRQLKLPQIREIIDLMLNELNECLAKRQINLTISKAAKNLLSLVGYDEQYGARPLRRTITRYIENKIADLYLLNKLDHVHELFISLPEEREAVCSDCANLQNYSKQELAIWAAEIVFSADGKQL</sequence>
<feature type="coiled-coil region" evidence="4">
    <location>
        <begin position="421"/>
        <end position="496"/>
    </location>
</feature>
<dbReference type="GO" id="GO:0005737">
    <property type="term" value="C:cytoplasm"/>
    <property type="evidence" value="ECO:0007669"/>
    <property type="project" value="TreeGrafter"/>
</dbReference>
<dbReference type="InterPro" id="IPR041546">
    <property type="entry name" value="ClpA/ClpB_AAA_lid"/>
</dbReference>
<evidence type="ECO:0000256" key="1">
    <source>
        <dbReference type="ARBA" id="ARBA00022741"/>
    </source>
</evidence>
<dbReference type="CDD" id="cd00009">
    <property type="entry name" value="AAA"/>
    <property type="match status" value="1"/>
</dbReference>
<keyword evidence="1" id="KW-0547">Nucleotide-binding</keyword>
<dbReference type="InterPro" id="IPR028299">
    <property type="entry name" value="ClpA/B_CS2"/>
</dbReference>
<name>A0A133YEB7_9FIRM</name>
<proteinExistence type="predicted"/>
<dbReference type="PRINTS" id="PR00300">
    <property type="entry name" value="CLPPROTEASEA"/>
</dbReference>
<dbReference type="InterPro" id="IPR003959">
    <property type="entry name" value="ATPase_AAA_core"/>
</dbReference>
<dbReference type="GO" id="GO:0034605">
    <property type="term" value="P:cellular response to heat"/>
    <property type="evidence" value="ECO:0007669"/>
    <property type="project" value="TreeGrafter"/>
</dbReference>
<feature type="domain" description="AAA+ ATPase" evidence="6">
    <location>
        <begin position="560"/>
        <end position="732"/>
    </location>
</feature>
<dbReference type="GO" id="GO:0005524">
    <property type="term" value="F:ATP binding"/>
    <property type="evidence" value="ECO:0007669"/>
    <property type="project" value="UniProtKB-KW"/>
</dbReference>
<dbReference type="PANTHER" id="PTHR11638:SF175">
    <property type="entry name" value="ATP-DEPENDENT CLP PROTEASE, ATP-BINDING SUBUNIT CLPC"/>
    <property type="match status" value="1"/>
</dbReference>
<dbReference type="STRING" id="1497955.HMPREF1872_00640"/>
<evidence type="ECO:0000256" key="4">
    <source>
        <dbReference type="SAM" id="Coils"/>
    </source>
</evidence>
<organism evidence="8 9">
    <name type="scientific">Amygdalobacter nucleatus</name>
    <dbReference type="NCBI Taxonomy" id="3029274"/>
    <lineage>
        <taxon>Bacteria</taxon>
        <taxon>Bacillati</taxon>
        <taxon>Bacillota</taxon>
        <taxon>Clostridia</taxon>
        <taxon>Eubacteriales</taxon>
        <taxon>Oscillospiraceae</taxon>
        <taxon>Amygdalobacter</taxon>
    </lineage>
</organism>
<dbReference type="PANTHER" id="PTHR11638">
    <property type="entry name" value="ATP-DEPENDENT CLP PROTEASE"/>
    <property type="match status" value="1"/>
</dbReference>
<dbReference type="RefSeq" id="WP_315572769.1">
    <property type="nucleotide sequence ID" value="NZ_CP118869.1"/>
</dbReference>
<evidence type="ECO:0000256" key="5">
    <source>
        <dbReference type="SAM" id="MobiDB-lite"/>
    </source>
</evidence>
<feature type="domain" description="Clp ATPase C-terminal" evidence="7">
    <location>
        <begin position="731"/>
        <end position="820"/>
    </location>
</feature>
<dbReference type="Pfam" id="PF10431">
    <property type="entry name" value="ClpB_D2-small"/>
    <property type="match status" value="1"/>
</dbReference>
<evidence type="ECO:0000256" key="3">
    <source>
        <dbReference type="ARBA" id="ARBA00023186"/>
    </source>
</evidence>
<dbReference type="Pfam" id="PF07724">
    <property type="entry name" value="AAA_2"/>
    <property type="match status" value="1"/>
</dbReference>
<dbReference type="InterPro" id="IPR050130">
    <property type="entry name" value="ClpA_ClpB"/>
</dbReference>
<protein>
    <submittedName>
        <fullName evidence="8">ATPase family protein</fullName>
    </submittedName>
</protein>
<dbReference type="SMART" id="SM00382">
    <property type="entry name" value="AAA"/>
    <property type="match status" value="2"/>
</dbReference>
<evidence type="ECO:0000256" key="2">
    <source>
        <dbReference type="ARBA" id="ARBA00022840"/>
    </source>
</evidence>
<dbReference type="Pfam" id="PF17871">
    <property type="entry name" value="AAA_lid_9"/>
    <property type="match status" value="1"/>
</dbReference>
<dbReference type="PROSITE" id="PS00871">
    <property type="entry name" value="CLPAB_2"/>
    <property type="match status" value="1"/>
</dbReference>
<dbReference type="InterPro" id="IPR019489">
    <property type="entry name" value="Clp_ATPase_C"/>
</dbReference>
<keyword evidence="3" id="KW-0143">Chaperone</keyword>
<keyword evidence="4" id="KW-0175">Coiled coil</keyword>
<accession>A0A133YEB7</accession>
<evidence type="ECO:0000313" key="8">
    <source>
        <dbReference type="EMBL" id="KXB41552.1"/>
    </source>
</evidence>
<dbReference type="CDD" id="cd19499">
    <property type="entry name" value="RecA-like_ClpB_Hsp104-like"/>
    <property type="match status" value="1"/>
</dbReference>
<dbReference type="Gene3D" id="3.40.50.300">
    <property type="entry name" value="P-loop containing nucleotide triphosphate hydrolases"/>
    <property type="match status" value="2"/>
</dbReference>
<keyword evidence="9" id="KW-1185">Reference proteome</keyword>
<dbReference type="AlphaFoldDB" id="A0A133YEB7"/>
<reference evidence="9" key="1">
    <citation type="submission" date="2016-01" db="EMBL/GenBank/DDBJ databases">
        <authorList>
            <person name="Mitreva M."/>
            <person name="Pepin K.H."/>
            <person name="Mihindukulasuriya K.A."/>
            <person name="Fulton R."/>
            <person name="Fronick C."/>
            <person name="O'Laughlin M."/>
            <person name="Miner T."/>
            <person name="Herter B."/>
            <person name="Rosa B.A."/>
            <person name="Cordes M."/>
            <person name="Tomlinson C."/>
            <person name="Wollam A."/>
            <person name="Palsikar V.B."/>
            <person name="Mardis E.R."/>
            <person name="Wilson R.K."/>
        </authorList>
    </citation>
    <scope>NUCLEOTIDE SEQUENCE [LARGE SCALE GENOMIC DNA]</scope>
    <source>
        <strain evidence="9">KA00274</strain>
    </source>
</reference>
<dbReference type="FunFam" id="3.40.50.300:FF:000010">
    <property type="entry name" value="Chaperone clpB 1, putative"/>
    <property type="match status" value="1"/>
</dbReference>
<feature type="region of interest" description="Disordered" evidence="5">
    <location>
        <begin position="117"/>
        <end position="137"/>
    </location>
</feature>
<dbReference type="EMBL" id="LSCV01000012">
    <property type="protein sequence ID" value="KXB41552.1"/>
    <property type="molecule type" value="Genomic_DNA"/>
</dbReference>
<dbReference type="InterPro" id="IPR027417">
    <property type="entry name" value="P-loop_NTPase"/>
</dbReference>
<evidence type="ECO:0000259" key="6">
    <source>
        <dbReference type="SMART" id="SM00382"/>
    </source>
</evidence>
<gene>
    <name evidence="8" type="ORF">HMPREF1872_00640</name>
</gene>
<dbReference type="FunFam" id="3.40.50.300:FF:000025">
    <property type="entry name" value="ATP-dependent Clp protease subunit"/>
    <property type="match status" value="1"/>
</dbReference>
<dbReference type="Pfam" id="PF00004">
    <property type="entry name" value="AAA"/>
    <property type="match status" value="1"/>
</dbReference>
<evidence type="ECO:0000259" key="7">
    <source>
        <dbReference type="SMART" id="SM01086"/>
    </source>
</evidence>
<dbReference type="PATRIC" id="fig|1497955.3.peg.618"/>
<dbReference type="Gene3D" id="1.10.8.60">
    <property type="match status" value="2"/>
</dbReference>
<comment type="caution">
    <text evidence="8">The sequence shown here is derived from an EMBL/GenBank/DDBJ whole genome shotgun (WGS) entry which is preliminary data.</text>
</comment>